<dbReference type="GeneID" id="90541763"/>
<keyword evidence="2" id="KW-1185">Reference proteome</keyword>
<proteinExistence type="predicted"/>
<dbReference type="EMBL" id="CP142732">
    <property type="protein sequence ID" value="WUR03938.1"/>
    <property type="molecule type" value="Genomic_DNA"/>
</dbReference>
<evidence type="ECO:0000313" key="2">
    <source>
        <dbReference type="Proteomes" id="UP001334084"/>
    </source>
</evidence>
<name>A0AAX4JDJ5_9MICR</name>
<protein>
    <submittedName>
        <fullName evidence="1">Uncharacterized protein</fullName>
    </submittedName>
</protein>
<sequence>MKILHLITTILFMQADQNMHEIFFNKIIKKVEERDYEYYNTSGRCILMNIIARHFDCDKIINFLITEQCGDAFTNKNLQDFEIEYENKTIDAIIQQIEENIEQKLRNTSKYSIVFIYDAKEYIRYPIIKELVKQYKIVNLKRKRGIKQIEICYENFSSSDNCFQNFIWKMKRQLYEYFPEIIQSSIHYYKTRNEVEYHIGYLILILIFFVLPKDTLEIKRTRLKIEIFDVTERFTVEKKNGKIHIKINSMEDIYYIEGNSSNYDKNIFVDKNFFEDCQAIFIRANKPTYITGIKLFYIILKKQDKIEFLIEKILNYPETALKFIFAYLLLLNKTIDKNTLNFIVGSQQCSEQIKKQLTKNLTTKIHACLYTRKLSLIIFCLVLEAEKYINENDLEENTIFKLLKDIGNMFLTRIKENEVQDESIGTRIYNFFSNLFFRKSNASNDNSSFYGSISKKDIDLLKVFRLIHSTYNYISCNQEKLAQKNISSISALFTGLSSVYIYNHSMEKNYKIKKDEICECSNLDRGKIDERNRIIRKKLMKNTRDDAKLQEDANHLLQICPLSRLEINIEQYQFKIQYNYLNSEYVEKEKKKIRSEITTIVDKYFIDNESKLRSKNIDTNLIKYYKKKLIEEVIQDLGKSKNEIIKKYSRAYLYRAILDKFKSEFSDDKCVQQKCSNILQSLNKLLGKKKIFEIINGNVKLFDSIMDELKEQSKKIKLISA</sequence>
<reference evidence="1" key="1">
    <citation type="journal article" date="2024" name="BMC Genomics">
        <title>Functional annotation of a divergent genome using sequence and structure-based similarity.</title>
        <authorList>
            <person name="Svedberg D."/>
            <person name="Winiger R.R."/>
            <person name="Berg A."/>
            <person name="Sharma H."/>
            <person name="Tellgren-Roth C."/>
            <person name="Debrunner-Vossbrinck B.A."/>
            <person name="Vossbrinck C.R."/>
            <person name="Barandun J."/>
        </authorList>
    </citation>
    <scope>NUCLEOTIDE SEQUENCE</scope>
    <source>
        <strain evidence="1">Illinois isolate</strain>
    </source>
</reference>
<accession>A0AAX4JDJ5</accession>
<dbReference type="RefSeq" id="XP_065330083.1">
    <property type="nucleotide sequence ID" value="XM_065474011.1"/>
</dbReference>
<dbReference type="KEGG" id="vnx:VNE69_07007"/>
<organism evidence="1 2">
    <name type="scientific">Vairimorpha necatrix</name>
    <dbReference type="NCBI Taxonomy" id="6039"/>
    <lineage>
        <taxon>Eukaryota</taxon>
        <taxon>Fungi</taxon>
        <taxon>Fungi incertae sedis</taxon>
        <taxon>Microsporidia</taxon>
        <taxon>Nosematidae</taxon>
        <taxon>Vairimorpha</taxon>
    </lineage>
</organism>
<dbReference type="AlphaFoldDB" id="A0AAX4JDJ5"/>
<evidence type="ECO:0000313" key="1">
    <source>
        <dbReference type="EMBL" id="WUR03938.1"/>
    </source>
</evidence>
<dbReference type="Proteomes" id="UP001334084">
    <property type="component" value="Chromosome 7"/>
</dbReference>
<gene>
    <name evidence="1" type="ORF">VNE69_07007</name>
</gene>